<dbReference type="Gene3D" id="1.10.287.110">
    <property type="entry name" value="DnaJ domain"/>
    <property type="match status" value="1"/>
</dbReference>
<keyword evidence="2" id="KW-0418">Kinase</keyword>
<feature type="domain" description="J" evidence="1">
    <location>
        <begin position="44"/>
        <end position="103"/>
    </location>
</feature>
<dbReference type="SUPFAM" id="SSF46565">
    <property type="entry name" value="Chaperone J-domain"/>
    <property type="match status" value="1"/>
</dbReference>
<dbReference type="GO" id="GO:0030276">
    <property type="term" value="F:clathrin binding"/>
    <property type="evidence" value="ECO:0007669"/>
    <property type="project" value="TreeGrafter"/>
</dbReference>
<dbReference type="AlphaFoldDB" id="A0A7K6MPY1"/>
<feature type="non-terminal residue" evidence="2">
    <location>
        <position position="103"/>
    </location>
</feature>
<dbReference type="InterPro" id="IPR001623">
    <property type="entry name" value="DnaJ_domain"/>
</dbReference>
<protein>
    <submittedName>
        <fullName evidence="2">GAK kinase</fullName>
    </submittedName>
</protein>
<evidence type="ECO:0000259" key="1">
    <source>
        <dbReference type="PROSITE" id="PS50076"/>
    </source>
</evidence>
<dbReference type="PANTHER" id="PTHR23172:SF34">
    <property type="entry name" value="CYCLIN-G-ASSOCIATED KINASE"/>
    <property type="match status" value="1"/>
</dbReference>
<dbReference type="GO" id="GO:0072583">
    <property type="term" value="P:clathrin-dependent endocytosis"/>
    <property type="evidence" value="ECO:0007669"/>
    <property type="project" value="TreeGrafter"/>
</dbReference>
<proteinExistence type="predicted"/>
<accession>A0A7K6MPY1</accession>
<dbReference type="FunFam" id="1.10.287.110:FF:000002">
    <property type="entry name" value="putative tyrosine-protein phosphatase auxilin isoform X2"/>
    <property type="match status" value="1"/>
</dbReference>
<evidence type="ECO:0000313" key="3">
    <source>
        <dbReference type="Proteomes" id="UP000545574"/>
    </source>
</evidence>
<dbReference type="GO" id="GO:0005737">
    <property type="term" value="C:cytoplasm"/>
    <property type="evidence" value="ECO:0007669"/>
    <property type="project" value="TreeGrafter"/>
</dbReference>
<sequence>MRKQEMSKDMDPLKLKILEWIEGKERNIRALISTLHTVLWEGENKWKPVSMADLVTPEQVKKYYRRAVLVVHPDKVSQYAKMIFMELNDAWSEFENQGSKSLF</sequence>
<dbReference type="PROSITE" id="PS50076">
    <property type="entry name" value="DNAJ_2"/>
    <property type="match status" value="1"/>
</dbReference>
<organism evidence="2 3">
    <name type="scientific">Panurus biarmicus</name>
    <name type="common">Bearded tit</name>
    <dbReference type="NCBI Taxonomy" id="181101"/>
    <lineage>
        <taxon>Eukaryota</taxon>
        <taxon>Metazoa</taxon>
        <taxon>Chordata</taxon>
        <taxon>Craniata</taxon>
        <taxon>Vertebrata</taxon>
        <taxon>Euteleostomi</taxon>
        <taxon>Archelosauria</taxon>
        <taxon>Archosauria</taxon>
        <taxon>Dinosauria</taxon>
        <taxon>Saurischia</taxon>
        <taxon>Theropoda</taxon>
        <taxon>Coelurosauria</taxon>
        <taxon>Aves</taxon>
        <taxon>Neognathae</taxon>
        <taxon>Neoaves</taxon>
        <taxon>Telluraves</taxon>
        <taxon>Australaves</taxon>
        <taxon>Passeriformes</taxon>
        <taxon>Sylvioidea</taxon>
        <taxon>Sylviidae</taxon>
        <taxon>Sylviidae incertae sedis</taxon>
        <taxon>Panurus</taxon>
    </lineage>
</organism>
<keyword evidence="2" id="KW-0808">Transferase</keyword>
<evidence type="ECO:0000313" key="2">
    <source>
        <dbReference type="EMBL" id="NWW39137.1"/>
    </source>
</evidence>
<dbReference type="CDD" id="cd06257">
    <property type="entry name" value="DnaJ"/>
    <property type="match status" value="1"/>
</dbReference>
<dbReference type="InterPro" id="IPR036869">
    <property type="entry name" value="J_dom_sf"/>
</dbReference>
<keyword evidence="3" id="KW-1185">Reference proteome</keyword>
<feature type="non-terminal residue" evidence="2">
    <location>
        <position position="1"/>
    </location>
</feature>
<gene>
    <name evidence="2" type="primary">Gak_1</name>
    <name evidence="2" type="ORF">PANBIA_R14421</name>
</gene>
<reference evidence="2 3" key="1">
    <citation type="submission" date="2019-09" db="EMBL/GenBank/DDBJ databases">
        <title>Bird 10,000 Genomes (B10K) Project - Family phase.</title>
        <authorList>
            <person name="Zhang G."/>
        </authorList>
    </citation>
    <scope>NUCLEOTIDE SEQUENCE [LARGE SCALE GENOMIC DNA]</scope>
    <source>
        <strain evidence="2">B10K-DU-030-18</strain>
    </source>
</reference>
<dbReference type="GO" id="GO:0031982">
    <property type="term" value="C:vesicle"/>
    <property type="evidence" value="ECO:0007669"/>
    <property type="project" value="TreeGrafter"/>
</dbReference>
<dbReference type="PANTHER" id="PTHR23172">
    <property type="entry name" value="AUXILIN/CYCLIN G-ASSOCIATED KINASE-RELATED"/>
    <property type="match status" value="1"/>
</dbReference>
<dbReference type="GO" id="GO:0016301">
    <property type="term" value="F:kinase activity"/>
    <property type="evidence" value="ECO:0007669"/>
    <property type="project" value="UniProtKB-KW"/>
</dbReference>
<dbReference type="GO" id="GO:0072318">
    <property type="term" value="P:clathrin coat disassembly"/>
    <property type="evidence" value="ECO:0007669"/>
    <property type="project" value="TreeGrafter"/>
</dbReference>
<name>A0A7K6MPY1_PANBI</name>
<comment type="caution">
    <text evidence="2">The sequence shown here is derived from an EMBL/GenBank/DDBJ whole genome shotgun (WGS) entry which is preliminary data.</text>
</comment>
<dbReference type="EMBL" id="VZRT01003132">
    <property type="protein sequence ID" value="NWW39137.1"/>
    <property type="molecule type" value="Genomic_DNA"/>
</dbReference>
<dbReference type="Proteomes" id="UP000545574">
    <property type="component" value="Unassembled WGS sequence"/>
</dbReference>